<feature type="repeat" description="ANK" evidence="3">
    <location>
        <begin position="402"/>
        <end position="434"/>
    </location>
</feature>
<feature type="region of interest" description="Disordered" evidence="4">
    <location>
        <begin position="100"/>
        <end position="127"/>
    </location>
</feature>
<dbReference type="PRINTS" id="PR01415">
    <property type="entry name" value="ANKYRIN"/>
</dbReference>
<feature type="repeat" description="ANK" evidence="3">
    <location>
        <begin position="629"/>
        <end position="661"/>
    </location>
</feature>
<evidence type="ECO:0000256" key="4">
    <source>
        <dbReference type="SAM" id="MobiDB-lite"/>
    </source>
</evidence>
<feature type="compositionally biased region" description="Polar residues" evidence="4">
    <location>
        <begin position="105"/>
        <end position="123"/>
    </location>
</feature>
<dbReference type="Proteomes" id="UP001497497">
    <property type="component" value="Unassembled WGS sequence"/>
</dbReference>
<dbReference type="Pfam" id="PF12796">
    <property type="entry name" value="Ank_2"/>
    <property type="match status" value="5"/>
</dbReference>
<dbReference type="InterPro" id="IPR002110">
    <property type="entry name" value="Ankyrin_rpt"/>
</dbReference>
<evidence type="ECO:0000256" key="2">
    <source>
        <dbReference type="ARBA" id="ARBA00023043"/>
    </source>
</evidence>
<feature type="repeat" description="ANK" evidence="3">
    <location>
        <begin position="267"/>
        <end position="299"/>
    </location>
</feature>
<evidence type="ECO:0000313" key="5">
    <source>
        <dbReference type="EMBL" id="CAL1529214.1"/>
    </source>
</evidence>
<dbReference type="PROSITE" id="PS50088">
    <property type="entry name" value="ANK_REPEAT"/>
    <property type="match status" value="9"/>
</dbReference>
<protein>
    <submittedName>
        <fullName evidence="5">Uncharacterized protein</fullName>
    </submittedName>
</protein>
<dbReference type="AlphaFoldDB" id="A0AAV2H8T5"/>
<proteinExistence type="predicted"/>
<dbReference type="PANTHER" id="PTHR24166">
    <property type="entry name" value="ROLLING PEBBLES, ISOFORM B"/>
    <property type="match status" value="1"/>
</dbReference>
<comment type="caution">
    <text evidence="5">The sequence shown here is derived from an EMBL/GenBank/DDBJ whole genome shotgun (WGS) entry which is preliminary data.</text>
</comment>
<dbReference type="PROSITE" id="PS50297">
    <property type="entry name" value="ANK_REP_REGION"/>
    <property type="match status" value="7"/>
</dbReference>
<dbReference type="PANTHER" id="PTHR24166:SF48">
    <property type="entry name" value="PROTEIN VAPYRIN"/>
    <property type="match status" value="1"/>
</dbReference>
<evidence type="ECO:0000256" key="1">
    <source>
        <dbReference type="ARBA" id="ARBA00022737"/>
    </source>
</evidence>
<reference evidence="5 6" key="1">
    <citation type="submission" date="2024-04" db="EMBL/GenBank/DDBJ databases">
        <authorList>
            <consortium name="Genoscope - CEA"/>
            <person name="William W."/>
        </authorList>
    </citation>
    <scope>NUCLEOTIDE SEQUENCE [LARGE SCALE GENOMIC DNA]</scope>
</reference>
<keyword evidence="2 3" id="KW-0040">ANK repeat</keyword>
<feature type="repeat" description="ANK" evidence="3">
    <location>
        <begin position="758"/>
        <end position="790"/>
    </location>
</feature>
<name>A0AAV2H8T5_LYMST</name>
<sequence>MGKKRKRVDKPHTTVPLKKLKGENITTKGFRVLHSEQKRTWGVKKRSHKGRKINLVTPNNFKKKSNKVQVVASCDSPKKSASSDVTMAIRQGRWMSPKAMPVETQEPTSGEPSSSLVTLTPTRRSSRGLKEKPVVRRLLDAVKCGDFKTASELLQCKEETELTSKNVRGEALLKSAFLGHIGLVQLLVELGTDVNRIDYRYGTPLIAAVENGYFDIAKFLICKGADVRRKLCNGDTALMLAVKKGHNILLVQHILDSGASIDERNRAGQTPTMICIQKCDLNTLMLLLHHGARLDIKDKAGKSALDIATERNINSLVQLMHAYCLHPYWTVRKAIETNSVGMMKALHKCGFVYSGSINSETILKRALGHGFRNGWDTSCKIDKKIFKSIHEKEDENVAEDAEGIQPLLLAAACGCDKIVRFLINAGADVNVKDNDKMNALMHAAKNGHSKVIKILIENGVVAEQVGEFGNTALSYALGEGNIECARQLIAFGVPINPMIDFSVAASRDQCESLKLLLEHEDVSLFDANVLSTAVCALSYKAAPFLIESGMDVNALMFSGETVLMEATTREMVEMLISKGASVNKKGLHGQTALIKFCSGVSCDEDELTQDEIVAVLLKNAADVNDTDAQGFTPLIKAALYNRENVTRLLLGARADVNKANGSGQTALMLAAQRGLTLIMMALLEHRAEVNLQAKDGFTALMYAAMNSYSDSVRLLLDHKADVGLEEKSGNTALLLATDVKVVKMLAESGADVNKQNRDGFSSLMFAARSRIPQLVKTLIELGADVGAFEKGNKETALSLLLKMSNLNEEGYSCIETLVAAGSAKVHSSHCDITLAKMIIHNRRKVVKLCVSQGSAPSLMCARCLQKYHCFSKQFCDSLANLQLSPLDVALICGDKDIANYLVANCFLLKSDLRPRERLRDLLVRDNCTESVAFLDQFLSLPPSLFQLTLVAISSALQPSQVREAKIKETGLPPSLQNELLFKFDRANLEEHAEFVGQRPDLRMGHT</sequence>
<dbReference type="SUPFAM" id="SSF48403">
    <property type="entry name" value="Ankyrin repeat"/>
    <property type="match status" value="3"/>
</dbReference>
<dbReference type="SMART" id="SM00248">
    <property type="entry name" value="ANK"/>
    <property type="match status" value="17"/>
</dbReference>
<dbReference type="Gene3D" id="1.25.40.20">
    <property type="entry name" value="Ankyrin repeat-containing domain"/>
    <property type="match status" value="6"/>
</dbReference>
<feature type="repeat" description="ANK" evidence="3">
    <location>
        <begin position="200"/>
        <end position="227"/>
    </location>
</feature>
<feature type="repeat" description="ANK" evidence="3">
    <location>
        <begin position="695"/>
        <end position="727"/>
    </location>
</feature>
<organism evidence="5 6">
    <name type="scientific">Lymnaea stagnalis</name>
    <name type="common">Great pond snail</name>
    <name type="synonym">Helix stagnalis</name>
    <dbReference type="NCBI Taxonomy" id="6523"/>
    <lineage>
        <taxon>Eukaryota</taxon>
        <taxon>Metazoa</taxon>
        <taxon>Spiralia</taxon>
        <taxon>Lophotrochozoa</taxon>
        <taxon>Mollusca</taxon>
        <taxon>Gastropoda</taxon>
        <taxon>Heterobranchia</taxon>
        <taxon>Euthyneura</taxon>
        <taxon>Panpulmonata</taxon>
        <taxon>Hygrophila</taxon>
        <taxon>Lymnaeoidea</taxon>
        <taxon>Lymnaeidae</taxon>
        <taxon>Lymnaea</taxon>
    </lineage>
</organism>
<keyword evidence="1" id="KW-0677">Repeat</keyword>
<dbReference type="EMBL" id="CAXITT010000044">
    <property type="protein sequence ID" value="CAL1529214.1"/>
    <property type="molecule type" value="Genomic_DNA"/>
</dbReference>
<evidence type="ECO:0000256" key="3">
    <source>
        <dbReference type="PROSITE-ProRule" id="PRU00023"/>
    </source>
</evidence>
<gene>
    <name evidence="5" type="ORF">GSLYS_00003369001</name>
</gene>
<dbReference type="Pfam" id="PF13637">
    <property type="entry name" value="Ank_4"/>
    <property type="match status" value="2"/>
</dbReference>
<feature type="repeat" description="ANK" evidence="3">
    <location>
        <begin position="435"/>
        <end position="467"/>
    </location>
</feature>
<feature type="repeat" description="ANK" evidence="3">
    <location>
        <begin position="233"/>
        <end position="266"/>
    </location>
</feature>
<feature type="repeat" description="ANK" evidence="3">
    <location>
        <begin position="662"/>
        <end position="694"/>
    </location>
</feature>
<keyword evidence="6" id="KW-1185">Reference proteome</keyword>
<accession>A0AAV2H8T5</accession>
<dbReference type="InterPro" id="IPR036770">
    <property type="entry name" value="Ankyrin_rpt-contain_sf"/>
</dbReference>
<evidence type="ECO:0000313" key="6">
    <source>
        <dbReference type="Proteomes" id="UP001497497"/>
    </source>
</evidence>
<dbReference type="InterPro" id="IPR050889">
    <property type="entry name" value="Dendritic_Spine_Reg/Scaffold"/>
</dbReference>